<gene>
    <name evidence="2" type="ORF">DX908_01460</name>
</gene>
<dbReference type="SUPFAM" id="SSF54427">
    <property type="entry name" value="NTF2-like"/>
    <property type="match status" value="2"/>
</dbReference>
<evidence type="ECO:0000313" key="3">
    <source>
        <dbReference type="Proteomes" id="UP000264589"/>
    </source>
</evidence>
<comment type="caution">
    <text evidence="2">The sequence shown here is derived from an EMBL/GenBank/DDBJ whole genome shotgun (WGS) entry which is preliminary data.</text>
</comment>
<dbReference type="InParanoid" id="A0A371RF51"/>
<dbReference type="Gene3D" id="3.10.450.50">
    <property type="match status" value="2"/>
</dbReference>
<dbReference type="EMBL" id="QUQO01000001">
    <property type="protein sequence ID" value="RFB04065.1"/>
    <property type="molecule type" value="Genomic_DNA"/>
</dbReference>
<keyword evidence="3" id="KW-1185">Reference proteome</keyword>
<dbReference type="PANTHER" id="PTHR41252">
    <property type="entry name" value="BLR2505 PROTEIN"/>
    <property type="match status" value="1"/>
</dbReference>
<feature type="domain" description="SnoaL-like" evidence="1">
    <location>
        <begin position="78"/>
        <end position="182"/>
    </location>
</feature>
<evidence type="ECO:0000259" key="1">
    <source>
        <dbReference type="Pfam" id="PF12680"/>
    </source>
</evidence>
<dbReference type="Pfam" id="PF12680">
    <property type="entry name" value="SnoaL_2"/>
    <property type="match status" value="2"/>
</dbReference>
<dbReference type="InterPro" id="IPR032710">
    <property type="entry name" value="NTF2-like_dom_sf"/>
</dbReference>
<dbReference type="PANTHER" id="PTHR41252:SF1">
    <property type="entry name" value="BLR2505 PROTEIN"/>
    <property type="match status" value="1"/>
</dbReference>
<name>A0A371RF51_9PROT</name>
<dbReference type="InterPro" id="IPR037401">
    <property type="entry name" value="SnoaL-like"/>
</dbReference>
<accession>A0A371RF51</accession>
<protein>
    <submittedName>
        <fullName evidence="2">DUF4440 domain-containing protein</fullName>
    </submittedName>
</protein>
<evidence type="ECO:0000313" key="2">
    <source>
        <dbReference type="EMBL" id="RFB04065.1"/>
    </source>
</evidence>
<sequence>MGAPPFSAVHTDNSSRSLRANAVLRSVCNGTRGTSMQRTLILTVSGLSLMLAACSGADEPAATAPAIDEAALEEELLENYVKAINSNDLDTIMAMLAEDVAFQAPHGPEVVGKEAVREWVGGYYDAFDTQWKKTSLSFDVSGDIAVERYAYESNDTLKETGDVFTDEGKGINVYKKGEDGKWLVVIDGWSTDVPLPEMAASDDSAKAPVEMIYEGFAAGDMAMVLGTMSPDIVWNEAEGNPYSDKNPYEGPEAVLTGLFARLGGEWDGFSATPAEFVVDGDRVVVFGRYGGINLATGKPLDVPFVHSWTVEDGKIIAFQQYTDTLTHTAAMTE</sequence>
<dbReference type="Proteomes" id="UP000264589">
    <property type="component" value="Unassembled WGS sequence"/>
</dbReference>
<organism evidence="2 3">
    <name type="scientific">Parvularcula marina</name>
    <dbReference type="NCBI Taxonomy" id="2292771"/>
    <lineage>
        <taxon>Bacteria</taxon>
        <taxon>Pseudomonadati</taxon>
        <taxon>Pseudomonadota</taxon>
        <taxon>Alphaproteobacteria</taxon>
        <taxon>Parvularculales</taxon>
        <taxon>Parvularculaceae</taxon>
        <taxon>Parvularcula</taxon>
    </lineage>
</organism>
<feature type="domain" description="SnoaL-like" evidence="1">
    <location>
        <begin position="209"/>
        <end position="316"/>
    </location>
</feature>
<reference evidence="2 3" key="1">
    <citation type="submission" date="2018-08" db="EMBL/GenBank/DDBJ databases">
        <title>Parvularcula sp. SM1705, isolated from surface water of the South Sea China.</title>
        <authorList>
            <person name="Sun L."/>
        </authorList>
    </citation>
    <scope>NUCLEOTIDE SEQUENCE [LARGE SCALE GENOMIC DNA]</scope>
    <source>
        <strain evidence="2 3">SM1705</strain>
    </source>
</reference>
<proteinExistence type="predicted"/>
<dbReference type="AlphaFoldDB" id="A0A371RF51"/>